<sequence>MIDHYDWSGGREAMLRFGPADGPVVVAALPLFEEANRTRTFMVRILRLLADRGIGSILPDLPGQGESVVPLESVTILTMQQAFAATMEHSERPAYAVGIRSGALLDTYSLLDGRWHFAPQGGATLLRELTRIKQAETGKNLSEYWYFDEDSSNNVGSSPVEIAGNRIAPDLLTDLSVKHPWDYSMSPDIPLRTVRLESDTKTADRHVAGAPLWRRSEPGDDPMLAAVLADDIADWVRSCEG</sequence>
<dbReference type="RefSeq" id="WP_184000991.1">
    <property type="nucleotide sequence ID" value="NZ_BAABIF010000004.1"/>
</dbReference>
<keyword evidence="2" id="KW-1185">Reference proteome</keyword>
<evidence type="ECO:0000313" key="2">
    <source>
        <dbReference type="Proteomes" id="UP000554342"/>
    </source>
</evidence>
<proteinExistence type="predicted"/>
<dbReference type="EMBL" id="JACIJI010000001">
    <property type="protein sequence ID" value="MBB5717189.1"/>
    <property type="molecule type" value="Genomic_DNA"/>
</dbReference>
<dbReference type="InterPro" id="IPR029058">
    <property type="entry name" value="AB_hydrolase_fold"/>
</dbReference>
<dbReference type="SUPFAM" id="SSF53474">
    <property type="entry name" value="alpha/beta-Hydrolases"/>
    <property type="match status" value="1"/>
</dbReference>
<accession>A0A840YUF9</accession>
<dbReference type="Proteomes" id="UP000554342">
    <property type="component" value="Unassembled WGS sequence"/>
</dbReference>
<dbReference type="Gene3D" id="3.40.50.1820">
    <property type="entry name" value="alpha/beta hydrolase"/>
    <property type="match status" value="1"/>
</dbReference>
<protein>
    <recommendedName>
        <fullName evidence="3">Alpha/beta hydrolase</fullName>
    </recommendedName>
</protein>
<comment type="caution">
    <text evidence="1">The sequence shown here is derived from an EMBL/GenBank/DDBJ whole genome shotgun (WGS) entry which is preliminary data.</text>
</comment>
<evidence type="ECO:0000313" key="1">
    <source>
        <dbReference type="EMBL" id="MBB5717189.1"/>
    </source>
</evidence>
<dbReference type="AlphaFoldDB" id="A0A840YUF9"/>
<organism evidence="1 2">
    <name type="scientific">Stakelama sediminis</name>
    <dbReference type="NCBI Taxonomy" id="463200"/>
    <lineage>
        <taxon>Bacteria</taxon>
        <taxon>Pseudomonadati</taxon>
        <taxon>Pseudomonadota</taxon>
        <taxon>Alphaproteobacteria</taxon>
        <taxon>Sphingomonadales</taxon>
        <taxon>Sphingomonadaceae</taxon>
        <taxon>Stakelama</taxon>
    </lineage>
</organism>
<reference evidence="1 2" key="1">
    <citation type="submission" date="2020-08" db="EMBL/GenBank/DDBJ databases">
        <title>Genomic Encyclopedia of Type Strains, Phase IV (KMG-IV): sequencing the most valuable type-strain genomes for metagenomic binning, comparative biology and taxonomic classification.</title>
        <authorList>
            <person name="Goeker M."/>
        </authorList>
    </citation>
    <scope>NUCLEOTIDE SEQUENCE [LARGE SCALE GENOMIC DNA]</scope>
    <source>
        <strain evidence="1 2">DSM 27203</strain>
    </source>
</reference>
<gene>
    <name evidence="1" type="ORF">FHR23_000096</name>
</gene>
<name>A0A840YUF9_9SPHN</name>
<evidence type="ECO:0008006" key="3">
    <source>
        <dbReference type="Google" id="ProtNLM"/>
    </source>
</evidence>